<name>A0A225DNK6_9BACT</name>
<accession>A0A225DNK6</accession>
<proteinExistence type="predicted"/>
<keyword evidence="2" id="KW-1185">Reference proteome</keyword>
<dbReference type="AlphaFoldDB" id="A0A225DNK6"/>
<gene>
    <name evidence="1" type="ORF">FRUB_07035</name>
</gene>
<comment type="caution">
    <text evidence="1">The sequence shown here is derived from an EMBL/GenBank/DDBJ whole genome shotgun (WGS) entry which is preliminary data.</text>
</comment>
<protein>
    <submittedName>
        <fullName evidence="1">Uncharacterized protein ImpJ/VasE</fullName>
    </submittedName>
</protein>
<dbReference type="Proteomes" id="UP000214646">
    <property type="component" value="Unassembled WGS sequence"/>
</dbReference>
<dbReference type="InterPro" id="IPR010263">
    <property type="entry name" value="T6SS_TssK"/>
</dbReference>
<dbReference type="PANTHER" id="PTHR35566:SF1">
    <property type="entry name" value="TYPE VI SECRETION SYSTEM BASEPLATE COMPONENT TSSK1"/>
    <property type="match status" value="1"/>
</dbReference>
<evidence type="ECO:0000313" key="1">
    <source>
        <dbReference type="EMBL" id="OWK37915.1"/>
    </source>
</evidence>
<dbReference type="Pfam" id="PF05936">
    <property type="entry name" value="T6SS_VasE"/>
    <property type="match status" value="1"/>
</dbReference>
<dbReference type="PANTHER" id="PTHR35566">
    <property type="entry name" value="BLR3599 PROTEIN"/>
    <property type="match status" value="1"/>
</dbReference>
<organism evidence="1 2">
    <name type="scientific">Fimbriiglobus ruber</name>
    <dbReference type="NCBI Taxonomy" id="1908690"/>
    <lineage>
        <taxon>Bacteria</taxon>
        <taxon>Pseudomonadati</taxon>
        <taxon>Planctomycetota</taxon>
        <taxon>Planctomycetia</taxon>
        <taxon>Gemmatales</taxon>
        <taxon>Gemmataceae</taxon>
        <taxon>Fimbriiglobus</taxon>
    </lineage>
</organism>
<dbReference type="EMBL" id="NIDE01000014">
    <property type="protein sequence ID" value="OWK37915.1"/>
    <property type="molecule type" value="Genomic_DNA"/>
</dbReference>
<sequence>MRAEILQPIYYKIGSLVRDLGGTVRDREITFLETDPEARLMFEQVRLLNEAAAVTQILARTNGVHPVVAYTELCRLIGQLAIFGPDRRIPELSEYDHDNLGGCFFELKRILDYLLNMIGADRKFQQRPFGGHGLQMRVEMEEPWLAPGWQMFVGVESNLVSGEVIGLLTSGQMNMKIASSDRVEEVYALGHRGMVFRYEPQPPRVLPVTKKDTYFSIERSPDEWPFVQRTRRLAIRLNERLLDGDLEGKRDVMIRGQPGKQPVMRFTLYIVPPKG</sequence>
<evidence type="ECO:0000313" key="2">
    <source>
        <dbReference type="Proteomes" id="UP000214646"/>
    </source>
</evidence>
<dbReference type="NCBIfam" id="TIGR03353">
    <property type="entry name" value="VI_chp_4"/>
    <property type="match status" value="1"/>
</dbReference>
<reference evidence="2" key="1">
    <citation type="submission" date="2017-06" db="EMBL/GenBank/DDBJ databases">
        <title>Genome analysis of Fimbriiglobus ruber SP5, the first member of the order Planctomycetales with confirmed chitinolytic capability.</title>
        <authorList>
            <person name="Ravin N.V."/>
            <person name="Rakitin A.L."/>
            <person name="Ivanova A.A."/>
            <person name="Beletsky A.V."/>
            <person name="Kulichevskaya I.S."/>
            <person name="Mardanov A.V."/>
            <person name="Dedysh S.N."/>
        </authorList>
    </citation>
    <scope>NUCLEOTIDE SEQUENCE [LARGE SCALE GENOMIC DNA]</scope>
    <source>
        <strain evidence="2">SP5</strain>
    </source>
</reference>